<accession>A0A1Q9F211</accession>
<feature type="compositionally biased region" description="Low complexity" evidence="2">
    <location>
        <begin position="253"/>
        <end position="266"/>
    </location>
</feature>
<dbReference type="InterPro" id="IPR052636">
    <property type="entry name" value="UDP-D-xylose:L-fucose_XylT"/>
</dbReference>
<feature type="region of interest" description="Disordered" evidence="2">
    <location>
        <begin position="1"/>
        <end position="23"/>
    </location>
</feature>
<gene>
    <name evidence="4" type="ORF">AK812_SmicGene2324</name>
</gene>
<comment type="caution">
    <text evidence="4">The sequence shown here is derived from an EMBL/GenBank/DDBJ whole genome shotgun (WGS) entry which is preliminary data.</text>
</comment>
<feature type="region of interest" description="Disordered" evidence="2">
    <location>
        <begin position="246"/>
        <end position="295"/>
    </location>
</feature>
<evidence type="ECO:0000256" key="2">
    <source>
        <dbReference type="SAM" id="MobiDB-lite"/>
    </source>
</evidence>
<feature type="compositionally biased region" description="Low complexity" evidence="2">
    <location>
        <begin position="2143"/>
        <end position="2167"/>
    </location>
</feature>
<feature type="region of interest" description="Disordered" evidence="2">
    <location>
        <begin position="1033"/>
        <end position="1078"/>
    </location>
</feature>
<keyword evidence="1" id="KW-0175">Coiled coil</keyword>
<dbReference type="Proteomes" id="UP000186817">
    <property type="component" value="Unassembled WGS sequence"/>
</dbReference>
<dbReference type="InterPro" id="IPR005069">
    <property type="entry name" value="Nucl-diP-sugar_transferase"/>
</dbReference>
<evidence type="ECO:0000313" key="4">
    <source>
        <dbReference type="EMBL" id="OLQ13697.1"/>
    </source>
</evidence>
<evidence type="ECO:0000313" key="5">
    <source>
        <dbReference type="Proteomes" id="UP000186817"/>
    </source>
</evidence>
<dbReference type="GO" id="GO:0016757">
    <property type="term" value="F:glycosyltransferase activity"/>
    <property type="evidence" value="ECO:0007669"/>
    <property type="project" value="TreeGrafter"/>
</dbReference>
<evidence type="ECO:0000259" key="3">
    <source>
        <dbReference type="Pfam" id="PF03407"/>
    </source>
</evidence>
<evidence type="ECO:0000256" key="1">
    <source>
        <dbReference type="SAM" id="Coils"/>
    </source>
</evidence>
<dbReference type="PANTHER" id="PTHR47032">
    <property type="entry name" value="UDP-D-XYLOSE:L-FUCOSE ALPHA-1,3-D-XYLOSYLTRANSFERASE-RELATED"/>
    <property type="match status" value="1"/>
</dbReference>
<reference evidence="4 5" key="1">
    <citation type="submission" date="2016-02" db="EMBL/GenBank/DDBJ databases">
        <title>Genome analysis of coral dinoflagellate symbionts highlights evolutionary adaptations to a symbiotic lifestyle.</title>
        <authorList>
            <person name="Aranda M."/>
            <person name="Li Y."/>
            <person name="Liew Y.J."/>
            <person name="Baumgarten S."/>
            <person name="Simakov O."/>
            <person name="Wilson M."/>
            <person name="Piel J."/>
            <person name="Ashoor H."/>
            <person name="Bougouffa S."/>
            <person name="Bajic V.B."/>
            <person name="Ryu T."/>
            <person name="Ravasi T."/>
            <person name="Bayer T."/>
            <person name="Micklem G."/>
            <person name="Kim H."/>
            <person name="Bhak J."/>
            <person name="Lajeunesse T.C."/>
            <person name="Voolstra C.R."/>
        </authorList>
    </citation>
    <scope>NUCLEOTIDE SEQUENCE [LARGE SCALE GENOMIC DNA]</scope>
    <source>
        <strain evidence="4 5">CCMP2467</strain>
    </source>
</reference>
<organism evidence="4 5">
    <name type="scientific">Symbiodinium microadriaticum</name>
    <name type="common">Dinoflagellate</name>
    <name type="synonym">Zooxanthella microadriatica</name>
    <dbReference type="NCBI Taxonomy" id="2951"/>
    <lineage>
        <taxon>Eukaryota</taxon>
        <taxon>Sar</taxon>
        <taxon>Alveolata</taxon>
        <taxon>Dinophyceae</taxon>
        <taxon>Suessiales</taxon>
        <taxon>Symbiodiniaceae</taxon>
        <taxon>Symbiodinium</taxon>
    </lineage>
</organism>
<feature type="region of interest" description="Disordered" evidence="2">
    <location>
        <begin position="2126"/>
        <end position="2167"/>
    </location>
</feature>
<proteinExistence type="predicted"/>
<dbReference type="OrthoDB" id="428024at2759"/>
<feature type="compositionally biased region" description="Basic and acidic residues" evidence="2">
    <location>
        <begin position="271"/>
        <end position="283"/>
    </location>
</feature>
<sequence>MRGKERAPRQRLFERSSSQTDPVAPLQLDLMERVDGPFQSLQSLEQQQAMISEIAHLRAAASAAALPTDEPRQPRDGEACCQTKSTGLLGLQFDQLHEAEGSCVLWQADHVDESGVLAALSLEERSEHVELCRIRCYDRLNAIRQDQPALFERLHESMRRTQQRTSEIVAQREKLRRFDALQVQEVERLVYEEEPVMFYEPIKYLDDRTKGHVAQIIEEKLKLLLKRLEMGDAIDWNTFMTAPEQEVNLAGQSSPRSPSSRGPKPRSMTESAKDDMDFGRKDSANMGSEALGLPAQRSQELKRLLQRRRCGESAEELLQRSCARLKHLSMHSSRSFGPPKKHWKVRCLNDWKKVRYLKSRSSWVEHAEAFERSARHAQTQMMVSEYKAQHQQAQGVRAIPAETTVERKGRTRFHNAGHPPGVLGGHNCSLRSALDVDRTIMSITARERCIPGGQFIFEKYGVFQYSSFGCRVGRINKGIDEDQRTEYGEPFIGNTDAGTVIGPANIMSMGKKSLQGFLKKRLQKAVVDELEMDVNAADLDPLTDNAEAYAVSAQTAAWKATRAAEQSLPREAGLDRIPAKVDYAWNAALQATRMAHSQRLVDQQLNITRQDRRQVSAAVDELVGNIADAVEQKDPVQQGVAVEAVKRNLAMVQDLQDTVEEDFDKLEKEQKLLEAELQEAQKYPLYPSRDYVVASVPEPGEPPPPEIVIGTMDTDVPKNLLGRDWERPQLHNLAALKRHDIPSRLQDVRLPDVLVAASVTAGHMRMPESKSCAELSSIAAAMQKEFQEMEQLPGGCGIAFGDLEGLVRKTANGDKSLVIHEESEEGSFVESAASHVSAALESFDEAARSAACAERALHDFCYAGISRYFHLAVRFADACSDWVTLFVPRIACFERWDLGESSGAVSLHRHFQGSAHFAMLDLITIISAAGTTFDVSDHESEEGSFVESAASQVSAALESFDEVPSLVGAPPPRRTEHLSGASREADWRDEPSDARRAPAPDISDQACGLAFQQLLRMEGEVRSELQAQLKQALNQPRPTMPGSASKVSPSTKQTLQKAAEEEEVPLAELKPADRGQGGADLPTEAFQAGGSIEIKDVRRSSTDMDAVLELLESLTEVQKSRYVLHDLDLQALTHLADSDRRAVLTWTTGERPEFLALAQNLALSVQLKVPGLFPHFCVVAMDHAAHEELTRRGVCSLRYTRHMSPSGKAAERWDFKLRLLMTGLYIGLELLVLDADSVLLSDPFRAVWADSDLETGTDHFFPERDLWQPEMRPEENLNTGFLYADGRRKSATLFCFLAQFLELFEATDRLALPRDFFDQRAFNKFVLMHLSMEPSTVLVRYGNSSVMLPSGWAPERLAIVEMLRQGKKVGGRCPEVTARRKLVLRVLDPTEICHGMNYFWRGVHLATDGVKLPVFVHANGVDEKIYFMRDRGIWFVDDWSERFPEQSSQRFLQYTHPRGQDLKGDFGMVLAALQLAQLLSRILVLPRTMNCANSPAFAARMLHWPDCTVDQYASAKILFRYFNGTLAESSLAAHPRFLALATQRWTARSKPPTDVSVLILESDVQETLELLAGGQLPKLPCKFAYWPGRQMACRDESFLHKAGPAGICQPGPGQEGCGVKGFACCEVFHGWADKLELFTGHSWALPCNCGLDDPCVAFERTEGYPQLTASHRCCHTRFEDPPMLQCIDVGSFPPSNPMMDFNSYSSDTLWAFASGLISPADVFEACQRWTEAASVSMGLSTQPQDVARDCTWTVSTFLLDRERHELLVPWLAHMLEVRRPLWSTQMTLSMATGAVDSTSFSLWKLHHDMQQLDFLISGPQNSTFPSRSSLNVSVEWLGMELLPLYAGLRDQVVLEHDKQEVLVHFQKLHGIFNRALHVHYPWVESSAMLMPAAAKQMSAWSQEVALVVDESIHESVREEVYLSLLSSTIWYGVREGRDAVLVSATLLDGLHHPALLALAREVRRLLPVLADYPLRDIVARKYHASKPNPGTEMHSWDGEVVACLWLQPRASATAMGGELRILGNEAPPNWSEEEAFDWGRPFPGPSGAVEVDITPRPRRLAIWPGRRFVRKLPTAEGFGPPARYEESWLEVYFLFGSQRRWASRVDHVPSMPLVEGFLELPNEAQSKARSGSRLGSKEVSSRAGSKAGTGTADKAAGAASRAGSKALATDNGTVIASRVESKAEGQEFSRQAAPPALGCWQQRSAARCQAAPPTLGRWQQRWAVRCRPAFQPLELPARCQAAPPTLGRWQQRWAVRFHRVEIHSRAFQLRELPARGPDGKRCSRNQDSPDSCIKFSRNTVESL</sequence>
<feature type="domain" description="Nucleotide-diphospho-sugar transferase" evidence="3">
    <location>
        <begin position="1173"/>
        <end position="1422"/>
    </location>
</feature>
<dbReference type="GO" id="GO:0005794">
    <property type="term" value="C:Golgi apparatus"/>
    <property type="evidence" value="ECO:0007669"/>
    <property type="project" value="TreeGrafter"/>
</dbReference>
<feature type="compositionally biased region" description="Basic and acidic residues" evidence="2">
    <location>
        <begin position="973"/>
        <end position="998"/>
    </location>
</feature>
<feature type="coiled-coil region" evidence="1">
    <location>
        <begin position="649"/>
        <end position="683"/>
    </location>
</feature>
<dbReference type="PANTHER" id="PTHR47032:SF1">
    <property type="entry name" value="UDP-D-XYLOSE:L-FUCOSE ALPHA-1,3-D-XYLOSYLTRANSFERASE-RELATED"/>
    <property type="match status" value="1"/>
</dbReference>
<dbReference type="Pfam" id="PF03407">
    <property type="entry name" value="Nucleotid_trans"/>
    <property type="match status" value="1"/>
</dbReference>
<feature type="compositionally biased region" description="Polar residues" evidence="2">
    <location>
        <begin position="1045"/>
        <end position="1056"/>
    </location>
</feature>
<feature type="compositionally biased region" description="Basic and acidic residues" evidence="2">
    <location>
        <begin position="1"/>
        <end position="14"/>
    </location>
</feature>
<dbReference type="EMBL" id="LSRX01000025">
    <property type="protein sequence ID" value="OLQ13697.1"/>
    <property type="molecule type" value="Genomic_DNA"/>
</dbReference>
<name>A0A1Q9F211_SYMMI</name>
<protein>
    <recommendedName>
        <fullName evidence="3">Nucleotide-diphospho-sugar transferase domain-containing protein</fullName>
    </recommendedName>
</protein>
<feature type="region of interest" description="Disordered" evidence="2">
    <location>
        <begin position="964"/>
        <end position="1001"/>
    </location>
</feature>
<keyword evidence="5" id="KW-1185">Reference proteome</keyword>